<dbReference type="InterPro" id="IPR023286">
    <property type="entry name" value="ABATE_dom_sf"/>
</dbReference>
<dbReference type="EMBL" id="BAABJP010000063">
    <property type="protein sequence ID" value="GAA5175028.1"/>
    <property type="molecule type" value="Genomic_DNA"/>
</dbReference>
<dbReference type="InterPro" id="IPR010852">
    <property type="entry name" value="ABATE"/>
</dbReference>
<keyword evidence="3" id="KW-1185">Reference proteome</keyword>
<proteinExistence type="predicted"/>
<accession>A0ABP9RD93</accession>
<dbReference type="Gene3D" id="1.10.3300.10">
    <property type="entry name" value="Jann2411-like domain"/>
    <property type="match status" value="1"/>
</dbReference>
<name>A0ABP9RD93_9PSEU</name>
<protein>
    <recommendedName>
        <fullName evidence="1">Zinc finger CGNR domain-containing protein</fullName>
    </recommendedName>
</protein>
<evidence type="ECO:0000313" key="2">
    <source>
        <dbReference type="EMBL" id="GAA5175028.1"/>
    </source>
</evidence>
<feature type="domain" description="Zinc finger CGNR" evidence="1">
    <location>
        <begin position="129"/>
        <end position="170"/>
    </location>
</feature>
<dbReference type="PANTHER" id="PTHR35525">
    <property type="entry name" value="BLL6575 PROTEIN"/>
    <property type="match status" value="1"/>
</dbReference>
<evidence type="ECO:0000313" key="3">
    <source>
        <dbReference type="Proteomes" id="UP001428817"/>
    </source>
</evidence>
<dbReference type="PANTHER" id="PTHR35525:SF3">
    <property type="entry name" value="BLL6575 PROTEIN"/>
    <property type="match status" value="1"/>
</dbReference>
<dbReference type="Pfam" id="PF11706">
    <property type="entry name" value="zf-CGNR"/>
    <property type="match status" value="1"/>
</dbReference>
<reference evidence="3" key="1">
    <citation type="journal article" date="2019" name="Int. J. Syst. Evol. Microbiol.">
        <title>The Global Catalogue of Microorganisms (GCM) 10K type strain sequencing project: providing services to taxonomists for standard genome sequencing and annotation.</title>
        <authorList>
            <consortium name="The Broad Institute Genomics Platform"/>
            <consortium name="The Broad Institute Genome Sequencing Center for Infectious Disease"/>
            <person name="Wu L."/>
            <person name="Ma J."/>
        </authorList>
    </citation>
    <scope>NUCLEOTIDE SEQUENCE [LARGE SCALE GENOMIC DNA]</scope>
    <source>
        <strain evidence="3">JCM 18303</strain>
    </source>
</reference>
<dbReference type="InterPro" id="IPR021005">
    <property type="entry name" value="Znf_CGNR"/>
</dbReference>
<gene>
    <name evidence="2" type="ORF">GCM10023321_80150</name>
</gene>
<comment type="caution">
    <text evidence="2">The sequence shown here is derived from an EMBL/GenBank/DDBJ whole genome shotgun (WGS) entry which is preliminary data.</text>
</comment>
<dbReference type="SUPFAM" id="SSF160904">
    <property type="entry name" value="Jann2411-like"/>
    <property type="match status" value="1"/>
</dbReference>
<organism evidence="2 3">
    <name type="scientific">Pseudonocardia eucalypti</name>
    <dbReference type="NCBI Taxonomy" id="648755"/>
    <lineage>
        <taxon>Bacteria</taxon>
        <taxon>Bacillati</taxon>
        <taxon>Actinomycetota</taxon>
        <taxon>Actinomycetes</taxon>
        <taxon>Pseudonocardiales</taxon>
        <taxon>Pseudonocardiaceae</taxon>
        <taxon>Pseudonocardia</taxon>
    </lineage>
</organism>
<sequence length="178" mass="19257">MVCVLAVPELDLSNVVEFVNEYADRPREVAGEQRASYPDAAALLDWSSEVPIPPPGDLVATANAIFAVFSSARDGSGLDELNRQLRSVRPVPEVTNSGLRWTVAAPGDVLPAALATCLLTWLVDHDAARLGTCQASRCVDVYADNSPAGRRRFCSSTCLNRHKVSAHRERASRVGRDQ</sequence>
<evidence type="ECO:0000259" key="1">
    <source>
        <dbReference type="Pfam" id="PF11706"/>
    </source>
</evidence>
<dbReference type="Proteomes" id="UP001428817">
    <property type="component" value="Unassembled WGS sequence"/>
</dbReference>